<dbReference type="Pfam" id="PF09848">
    <property type="entry name" value="SLFN-g3_helicase"/>
    <property type="match status" value="1"/>
</dbReference>
<gene>
    <name evidence="2" type="ORF">AVDCRST_MAG48-1078</name>
</gene>
<accession>A0A6J4K8Y0</accession>
<evidence type="ECO:0000313" key="2">
    <source>
        <dbReference type="EMBL" id="CAA9297921.1"/>
    </source>
</evidence>
<evidence type="ECO:0000259" key="1">
    <source>
        <dbReference type="SMART" id="SM00382"/>
    </source>
</evidence>
<reference evidence="2" key="1">
    <citation type="submission" date="2020-02" db="EMBL/GenBank/DDBJ databases">
        <authorList>
            <person name="Meier V. D."/>
        </authorList>
    </citation>
    <scope>NUCLEOTIDE SEQUENCE</scope>
    <source>
        <strain evidence="2">AVDCRST_MAG48</strain>
    </source>
</reference>
<dbReference type="SMART" id="SM00382">
    <property type="entry name" value="AAA"/>
    <property type="match status" value="1"/>
</dbReference>
<proteinExistence type="predicted"/>
<dbReference type="AlphaFoldDB" id="A0A6J4K8Y0"/>
<dbReference type="SUPFAM" id="SSF52540">
    <property type="entry name" value="P-loop containing nucleoside triphosphate hydrolases"/>
    <property type="match status" value="1"/>
</dbReference>
<name>A0A6J4K8Y0_9ACTN</name>
<dbReference type="InterPro" id="IPR003593">
    <property type="entry name" value="AAA+_ATPase"/>
</dbReference>
<dbReference type="InterPro" id="IPR027417">
    <property type="entry name" value="P-loop_NTPase"/>
</dbReference>
<sequence length="639" mass="70669">MLPWGHVLSLLRADAVGLAGLATEGTLGLRIAEQMRHSLGRRASDSELRSWDRSLPVLAEDLVAAGLGRVEMLVEHALPLSSKRIDVVLAGQHPTSRAPSYLVVELKQWSAATRWEDEPSLVALPAYGNRPVLHPVAQVRGYCEYLVHFTKALHDLPRSVSGAAYLHNSLDDRAITQLRDYPQDGYGRLFTGGQRASWLQHLQSLFDPTVAGTPYADLLLNSSAAPSQQLLAVAADEVQTREQFTLLAEQRLAYELVMHEVEKARRADSKSVVLVTGGPGSGKSVIALSLLGELARRGRTVVHATGSRSFTQTLRKVAGHRSTQTKSLFKYFNDFMKAERNGLDVLVLDEAHRIRETSVSRWTPKDLRAVPRPQIDELMAAARVPVFLLDEHQVVRPGELGTSDDIEKHAAQLGLPVHRVDLDVQFRCGGSAAYVHWVLRLLGLEPGSPVPWEPDGSFEVETAPTPARLEERLRGKLAEGYGARMTAGYCWPWSDPRSDSTLVPDVTVGDWARPWNVRGERAVGGAPPAALWASADGGFEQVGCVYTAQGFEYDWNGVLLGPDFVWRTDRWVIDRSANKDPDFRNRSKVSDDEFQRLVRNVYKVLLTRGMVGTVITSADPETQQLLERLIPVRRPVQAG</sequence>
<dbReference type="Gene3D" id="3.40.50.300">
    <property type="entry name" value="P-loop containing nucleotide triphosphate hydrolases"/>
    <property type="match status" value="1"/>
</dbReference>
<protein>
    <submittedName>
        <fullName evidence="2">ATP/GTP-binding protein</fullName>
    </submittedName>
</protein>
<dbReference type="EMBL" id="CADCTS010000157">
    <property type="protein sequence ID" value="CAA9297921.1"/>
    <property type="molecule type" value="Genomic_DNA"/>
</dbReference>
<organism evidence="2">
    <name type="scientific">uncultured Friedmanniella sp</name>
    <dbReference type="NCBI Taxonomy" id="335381"/>
    <lineage>
        <taxon>Bacteria</taxon>
        <taxon>Bacillati</taxon>
        <taxon>Actinomycetota</taxon>
        <taxon>Actinomycetes</taxon>
        <taxon>Propionibacteriales</taxon>
        <taxon>Nocardioidaceae</taxon>
        <taxon>Friedmanniella</taxon>
        <taxon>environmental samples</taxon>
    </lineage>
</organism>
<dbReference type="CDD" id="cd00009">
    <property type="entry name" value="AAA"/>
    <property type="match status" value="1"/>
</dbReference>
<dbReference type="InterPro" id="IPR018647">
    <property type="entry name" value="SLFN_3-like_DNA/RNA_helicase"/>
</dbReference>
<feature type="domain" description="AAA+ ATPase" evidence="1">
    <location>
        <begin position="269"/>
        <end position="399"/>
    </location>
</feature>